<evidence type="ECO:0000259" key="8">
    <source>
        <dbReference type="PROSITE" id="PS50110"/>
    </source>
</evidence>
<dbReference type="Gene3D" id="6.10.250.690">
    <property type="match status" value="1"/>
</dbReference>
<dbReference type="InterPro" id="IPR001789">
    <property type="entry name" value="Sig_transdc_resp-reg_receiver"/>
</dbReference>
<dbReference type="SMART" id="SM00448">
    <property type="entry name" value="REC"/>
    <property type="match status" value="1"/>
</dbReference>
<keyword evidence="4 7" id="KW-0238">DNA-binding</keyword>
<feature type="domain" description="Response regulatory" evidence="8">
    <location>
        <begin position="2"/>
        <end position="117"/>
    </location>
</feature>
<dbReference type="InterPro" id="IPR016032">
    <property type="entry name" value="Sig_transdc_resp-reg_C-effctor"/>
</dbReference>
<dbReference type="AlphaFoldDB" id="A0A2T5ML18"/>
<dbReference type="InterPro" id="IPR011006">
    <property type="entry name" value="CheY-like_superfamily"/>
</dbReference>
<evidence type="ECO:0000256" key="7">
    <source>
        <dbReference type="PROSITE-ProRule" id="PRU01091"/>
    </source>
</evidence>
<dbReference type="GO" id="GO:0000976">
    <property type="term" value="F:transcription cis-regulatory region binding"/>
    <property type="evidence" value="ECO:0007669"/>
    <property type="project" value="TreeGrafter"/>
</dbReference>
<dbReference type="Pfam" id="PF00072">
    <property type="entry name" value="Response_reg"/>
    <property type="match status" value="1"/>
</dbReference>
<evidence type="ECO:0000256" key="6">
    <source>
        <dbReference type="PROSITE-ProRule" id="PRU00169"/>
    </source>
</evidence>
<dbReference type="PROSITE" id="PS50110">
    <property type="entry name" value="RESPONSE_REGULATORY"/>
    <property type="match status" value="1"/>
</dbReference>
<keyword evidence="5" id="KW-0804">Transcription</keyword>
<keyword evidence="3" id="KW-0805">Transcription regulation</keyword>
<proteinExistence type="predicted"/>
<dbReference type="PANTHER" id="PTHR48111:SF22">
    <property type="entry name" value="REGULATOR OF RPOS"/>
    <property type="match status" value="1"/>
</dbReference>
<comment type="caution">
    <text evidence="10">The sequence shown here is derived from an EMBL/GenBank/DDBJ whole genome shotgun (WGS) entry which is preliminary data.</text>
</comment>
<dbReference type="CDD" id="cd00383">
    <property type="entry name" value="trans_reg_C"/>
    <property type="match status" value="1"/>
</dbReference>
<keyword evidence="11" id="KW-1185">Reference proteome</keyword>
<dbReference type="GO" id="GO:0000156">
    <property type="term" value="F:phosphorelay response regulator activity"/>
    <property type="evidence" value="ECO:0007669"/>
    <property type="project" value="TreeGrafter"/>
</dbReference>
<dbReference type="SMART" id="SM00862">
    <property type="entry name" value="Trans_reg_C"/>
    <property type="match status" value="1"/>
</dbReference>
<dbReference type="PANTHER" id="PTHR48111">
    <property type="entry name" value="REGULATOR OF RPOS"/>
    <property type="match status" value="1"/>
</dbReference>
<dbReference type="Gene3D" id="3.40.50.2300">
    <property type="match status" value="1"/>
</dbReference>
<dbReference type="CDD" id="cd17574">
    <property type="entry name" value="REC_OmpR"/>
    <property type="match status" value="1"/>
</dbReference>
<evidence type="ECO:0000256" key="4">
    <source>
        <dbReference type="ARBA" id="ARBA00023125"/>
    </source>
</evidence>
<evidence type="ECO:0000256" key="2">
    <source>
        <dbReference type="ARBA" id="ARBA00023012"/>
    </source>
</evidence>
<accession>A0A2T5ML18</accession>
<dbReference type="Proteomes" id="UP000244248">
    <property type="component" value="Unassembled WGS sequence"/>
</dbReference>
<feature type="domain" description="OmpR/PhoB-type" evidence="9">
    <location>
        <begin position="125"/>
        <end position="223"/>
    </location>
</feature>
<dbReference type="Gene3D" id="1.10.10.10">
    <property type="entry name" value="Winged helix-like DNA-binding domain superfamily/Winged helix DNA-binding domain"/>
    <property type="match status" value="1"/>
</dbReference>
<keyword evidence="1 6" id="KW-0597">Phosphoprotein</keyword>
<keyword evidence="2" id="KW-0902">Two-component regulatory system</keyword>
<protein>
    <submittedName>
        <fullName evidence="10">DNA-binding response regulator</fullName>
    </submittedName>
</protein>
<evidence type="ECO:0000256" key="3">
    <source>
        <dbReference type="ARBA" id="ARBA00023015"/>
    </source>
</evidence>
<dbReference type="RefSeq" id="WP_107938985.1">
    <property type="nucleotide sequence ID" value="NZ_QANS01000001.1"/>
</dbReference>
<name>A0A2T5ML18_9GAMM</name>
<gene>
    <name evidence="10" type="ORF">CJD38_01185</name>
</gene>
<dbReference type="Pfam" id="PF00486">
    <property type="entry name" value="Trans_reg_C"/>
    <property type="match status" value="1"/>
</dbReference>
<feature type="modified residue" description="4-aspartylphosphate" evidence="6">
    <location>
        <position position="51"/>
    </location>
</feature>
<evidence type="ECO:0000313" key="11">
    <source>
        <dbReference type="Proteomes" id="UP000244248"/>
    </source>
</evidence>
<feature type="DNA-binding region" description="OmpR/PhoB-type" evidence="7">
    <location>
        <begin position="125"/>
        <end position="223"/>
    </location>
</feature>
<dbReference type="GO" id="GO:0006355">
    <property type="term" value="P:regulation of DNA-templated transcription"/>
    <property type="evidence" value="ECO:0007669"/>
    <property type="project" value="InterPro"/>
</dbReference>
<dbReference type="PROSITE" id="PS51755">
    <property type="entry name" value="OMPR_PHOB"/>
    <property type="match status" value="1"/>
</dbReference>
<evidence type="ECO:0000259" key="9">
    <source>
        <dbReference type="PROSITE" id="PS51755"/>
    </source>
</evidence>
<sequence length="227" mass="24982">MRLLLIEDSQDLAANIGEFLEARHHLVDYAGDGLTGLHLAATNSYDAVILDLGLPGLDGVMLCKRLRNDAGSSLPILMLTARDTERDKLIGFEVGADDYLTKPFSLPELHARLLVLQRRSKGGGTNILQVADLTLDRQTLVCRRAGTRLELTPSGYKLLERLMSVSPNVVSRRDVEIALWGDDPPDSDAALRAHIHALRHTLDRDHSIKLLHTVHGMGYRIGADDAL</sequence>
<dbReference type="EMBL" id="QANS01000001">
    <property type="protein sequence ID" value="PTU33276.1"/>
    <property type="molecule type" value="Genomic_DNA"/>
</dbReference>
<dbReference type="GO" id="GO:0005829">
    <property type="term" value="C:cytosol"/>
    <property type="evidence" value="ECO:0007669"/>
    <property type="project" value="TreeGrafter"/>
</dbReference>
<dbReference type="SUPFAM" id="SSF52172">
    <property type="entry name" value="CheY-like"/>
    <property type="match status" value="1"/>
</dbReference>
<dbReference type="OrthoDB" id="9802426at2"/>
<dbReference type="GO" id="GO:0032993">
    <property type="term" value="C:protein-DNA complex"/>
    <property type="evidence" value="ECO:0007669"/>
    <property type="project" value="TreeGrafter"/>
</dbReference>
<dbReference type="InterPro" id="IPR036388">
    <property type="entry name" value="WH-like_DNA-bd_sf"/>
</dbReference>
<dbReference type="InterPro" id="IPR039420">
    <property type="entry name" value="WalR-like"/>
</dbReference>
<evidence type="ECO:0000256" key="5">
    <source>
        <dbReference type="ARBA" id="ARBA00023163"/>
    </source>
</evidence>
<evidence type="ECO:0000256" key="1">
    <source>
        <dbReference type="ARBA" id="ARBA00022553"/>
    </source>
</evidence>
<organism evidence="10 11">
    <name type="scientific">Stenotrophobium rhamnosiphilum</name>
    <dbReference type="NCBI Taxonomy" id="2029166"/>
    <lineage>
        <taxon>Bacteria</taxon>
        <taxon>Pseudomonadati</taxon>
        <taxon>Pseudomonadota</taxon>
        <taxon>Gammaproteobacteria</taxon>
        <taxon>Nevskiales</taxon>
        <taxon>Nevskiaceae</taxon>
        <taxon>Stenotrophobium</taxon>
    </lineage>
</organism>
<evidence type="ECO:0000313" key="10">
    <source>
        <dbReference type="EMBL" id="PTU33276.1"/>
    </source>
</evidence>
<reference evidence="10 11" key="1">
    <citation type="submission" date="2018-04" db="EMBL/GenBank/DDBJ databases">
        <title>Novel species isolated from glacier.</title>
        <authorList>
            <person name="Liu Q."/>
            <person name="Xin Y.-H."/>
        </authorList>
    </citation>
    <scope>NUCLEOTIDE SEQUENCE [LARGE SCALE GENOMIC DNA]</scope>
    <source>
        <strain evidence="10 11">GT1R17</strain>
    </source>
</reference>
<dbReference type="InterPro" id="IPR001867">
    <property type="entry name" value="OmpR/PhoB-type_DNA-bd"/>
</dbReference>
<dbReference type="SUPFAM" id="SSF46894">
    <property type="entry name" value="C-terminal effector domain of the bipartite response regulators"/>
    <property type="match status" value="1"/>
</dbReference>